<name>A0A1A9EUN5_9GAMM</name>
<feature type="signal peptide" evidence="1">
    <location>
        <begin position="1"/>
        <end position="23"/>
    </location>
</feature>
<keyword evidence="3" id="KW-1185">Reference proteome</keyword>
<feature type="chain" id="PRO_5008386452" description="Porin domain-containing protein" evidence="1">
    <location>
        <begin position="24"/>
        <end position="395"/>
    </location>
</feature>
<accession>A0A1A9EUN5</accession>
<evidence type="ECO:0000256" key="1">
    <source>
        <dbReference type="SAM" id="SignalP"/>
    </source>
</evidence>
<proteinExistence type="predicted"/>
<gene>
    <name evidence="2" type="ORF">A8C75_03355</name>
</gene>
<evidence type="ECO:0008006" key="4">
    <source>
        <dbReference type="Google" id="ProtNLM"/>
    </source>
</evidence>
<keyword evidence="1" id="KW-0732">Signal</keyword>
<evidence type="ECO:0000313" key="2">
    <source>
        <dbReference type="EMBL" id="ANG61605.1"/>
    </source>
</evidence>
<organism evidence="2 3">
    <name type="scientific">Marinobacterium aestuarii</name>
    <dbReference type="NCBI Taxonomy" id="1821621"/>
    <lineage>
        <taxon>Bacteria</taxon>
        <taxon>Pseudomonadati</taxon>
        <taxon>Pseudomonadota</taxon>
        <taxon>Gammaproteobacteria</taxon>
        <taxon>Oceanospirillales</taxon>
        <taxon>Oceanospirillaceae</taxon>
        <taxon>Marinobacterium</taxon>
    </lineage>
</organism>
<dbReference type="AlphaFoldDB" id="A0A1A9EUN5"/>
<sequence length="395" mass="43956">MGFLRSSAQPLLCLCLLAPPALADGAIDSHSVDIAASYRAFAHGAASPADAGDYRRSPGLQGQMDASGRIGDADLKLRLFGSWDAEDESRRYADIRQASAQWRHDRLSFSAGVGTFFWGVSESINVVNVLNQADLRQAVDGKDKLGQTFASMSLRFDTGELSLYYLPTFREREFSQRPSFGLPVSDHAQFESSDHGGELALRSQLYLGDLEVGLGYFKGTRRAPLLISSGSARELTPWYIETENLLLDALYLVDDTILKLEAKTGRERGQGFFSANIGLEVPVYSLPDGLQDLSLIAEYLIDDRDEQAESLGQNDLFIGLKSTFGDIGNSQFRGLVSYDFDSHANYLDLSLNHRLNDYVRIETRALLFLNATPEDSWLYPVRDEDFIEIKLHYSF</sequence>
<reference evidence="2 3" key="2">
    <citation type="journal article" date="2018" name="Int. J. Syst. Evol. Microbiol.">
        <title>Marinobacterium aestuarii sp. nov., a benzene-degrading marine bacterium isolated from estuary sediment.</title>
        <authorList>
            <person name="Bae S.S."/>
            <person name="Jung J."/>
            <person name="Chung D."/>
            <person name="Baek K."/>
        </authorList>
    </citation>
    <scope>NUCLEOTIDE SEQUENCE [LARGE SCALE GENOMIC DNA]</scope>
    <source>
        <strain evidence="2 3">ST58-10</strain>
    </source>
</reference>
<dbReference type="Proteomes" id="UP000078070">
    <property type="component" value="Chromosome"/>
</dbReference>
<dbReference type="STRING" id="1821621.A8C75_03355"/>
<protein>
    <recommendedName>
        <fullName evidence="4">Porin domain-containing protein</fullName>
    </recommendedName>
</protein>
<dbReference type="OrthoDB" id="1188513at2"/>
<dbReference type="KEGG" id="mars:A8C75_03355"/>
<dbReference type="RefSeq" id="WP_067378106.1">
    <property type="nucleotide sequence ID" value="NZ_CP015839.1"/>
</dbReference>
<evidence type="ECO:0000313" key="3">
    <source>
        <dbReference type="Proteomes" id="UP000078070"/>
    </source>
</evidence>
<dbReference type="EMBL" id="CP015839">
    <property type="protein sequence ID" value="ANG61605.1"/>
    <property type="molecule type" value="Genomic_DNA"/>
</dbReference>
<reference evidence="3" key="1">
    <citation type="submission" date="2016-05" db="EMBL/GenBank/DDBJ databases">
        <authorList>
            <person name="Baek K."/>
            <person name="Yang S.-J."/>
        </authorList>
    </citation>
    <scope>NUCLEOTIDE SEQUENCE [LARGE SCALE GENOMIC DNA]</scope>
    <source>
        <strain evidence="3">ST58-10</strain>
    </source>
</reference>